<dbReference type="InterPro" id="IPR013216">
    <property type="entry name" value="Methyltransf_11"/>
</dbReference>
<feature type="compositionally biased region" description="Basic and acidic residues" evidence="1">
    <location>
        <begin position="42"/>
        <end position="58"/>
    </location>
</feature>
<dbReference type="GO" id="GO:0008757">
    <property type="term" value="F:S-adenosylmethionine-dependent methyltransferase activity"/>
    <property type="evidence" value="ECO:0007669"/>
    <property type="project" value="InterPro"/>
</dbReference>
<accession>A0A2T2X2W1</accession>
<evidence type="ECO:0000313" key="4">
    <source>
        <dbReference type="Proteomes" id="UP000242699"/>
    </source>
</evidence>
<evidence type="ECO:0000259" key="2">
    <source>
        <dbReference type="Pfam" id="PF08241"/>
    </source>
</evidence>
<dbReference type="Gene3D" id="3.40.50.150">
    <property type="entry name" value="Vaccinia Virus protein VP39"/>
    <property type="match status" value="1"/>
</dbReference>
<evidence type="ECO:0000256" key="1">
    <source>
        <dbReference type="SAM" id="MobiDB-lite"/>
    </source>
</evidence>
<reference evidence="3 4" key="1">
    <citation type="journal article" date="2014" name="BMC Genomics">
        <title>Comparison of environmental and isolate Sulfobacillus genomes reveals diverse carbon, sulfur, nitrogen, and hydrogen metabolisms.</title>
        <authorList>
            <person name="Justice N.B."/>
            <person name="Norman A."/>
            <person name="Brown C.T."/>
            <person name="Singh A."/>
            <person name="Thomas B.C."/>
            <person name="Banfield J.F."/>
        </authorList>
    </citation>
    <scope>NUCLEOTIDE SEQUENCE [LARGE SCALE GENOMIC DNA]</scope>
    <source>
        <strain evidence="3">AMDSBA1</strain>
    </source>
</reference>
<gene>
    <name evidence="3" type="ORF">C7B43_09125</name>
</gene>
<evidence type="ECO:0000313" key="3">
    <source>
        <dbReference type="EMBL" id="PSR28840.1"/>
    </source>
</evidence>
<dbReference type="InterPro" id="IPR029063">
    <property type="entry name" value="SAM-dependent_MTases_sf"/>
</dbReference>
<dbReference type="Pfam" id="PF08241">
    <property type="entry name" value="Methyltransf_11"/>
    <property type="match status" value="1"/>
</dbReference>
<name>A0A2T2X2W1_9FIRM</name>
<organism evidence="3 4">
    <name type="scientific">Sulfobacillus benefaciens</name>
    <dbReference type="NCBI Taxonomy" id="453960"/>
    <lineage>
        <taxon>Bacteria</taxon>
        <taxon>Bacillati</taxon>
        <taxon>Bacillota</taxon>
        <taxon>Clostridia</taxon>
        <taxon>Eubacteriales</taxon>
        <taxon>Clostridiales Family XVII. Incertae Sedis</taxon>
        <taxon>Sulfobacillus</taxon>
    </lineage>
</organism>
<sequence length="299" mass="34109">MHYSGFLFFRGRFLFPYELWSVWNLRRQCSKRSDSPTSCHESQSRRERKNLETGDSHQDSVQKYFTKYHGAYRTSSSHATGEDLHILIDSLSLPPRSKVLDTACGTGHTAVALAALGHDVVGMDLTDAMLQDARELARNRHLTVEWVQGDVHNLPWPSDTFQAVTCRRAAHHFTSPAQFVRESFRVLKHGGKIGIADMTAPTEAIDALNTVERLRDPSHQRTMSANEWTSLMVAGGYDIEYLQVWTECLDPHDWLYPVSWDSIEGRAVMKNLYAETISQKLLYEGHFVKYRIVLVANKP</sequence>
<dbReference type="EMBL" id="PXYT01000018">
    <property type="protein sequence ID" value="PSR28840.1"/>
    <property type="molecule type" value="Genomic_DNA"/>
</dbReference>
<dbReference type="CDD" id="cd02440">
    <property type="entry name" value="AdoMet_MTases"/>
    <property type="match status" value="1"/>
</dbReference>
<dbReference type="PANTHER" id="PTHR43591">
    <property type="entry name" value="METHYLTRANSFERASE"/>
    <property type="match status" value="1"/>
</dbReference>
<proteinExistence type="predicted"/>
<feature type="region of interest" description="Disordered" evidence="1">
    <location>
        <begin position="31"/>
        <end position="58"/>
    </location>
</feature>
<dbReference type="PANTHER" id="PTHR43591:SF24">
    <property type="entry name" value="2-METHOXY-6-POLYPRENYL-1,4-BENZOQUINOL METHYLASE, MITOCHONDRIAL"/>
    <property type="match status" value="1"/>
</dbReference>
<comment type="caution">
    <text evidence="3">The sequence shown here is derived from an EMBL/GenBank/DDBJ whole genome shotgun (WGS) entry which is preliminary data.</text>
</comment>
<dbReference type="AlphaFoldDB" id="A0A2T2X2W1"/>
<dbReference type="SUPFAM" id="SSF53335">
    <property type="entry name" value="S-adenosyl-L-methionine-dependent methyltransferases"/>
    <property type="match status" value="1"/>
</dbReference>
<dbReference type="Proteomes" id="UP000242699">
    <property type="component" value="Unassembled WGS sequence"/>
</dbReference>
<feature type="domain" description="Methyltransferase type 11" evidence="2">
    <location>
        <begin position="100"/>
        <end position="193"/>
    </location>
</feature>
<protein>
    <recommendedName>
        <fullName evidence="2">Methyltransferase type 11 domain-containing protein</fullName>
    </recommendedName>
</protein>